<dbReference type="RefSeq" id="WP_062188445.1">
    <property type="nucleotide sequence ID" value="NZ_CP053676.1"/>
</dbReference>
<dbReference type="EMBL" id="LRRD01000062">
    <property type="protein sequence ID" value="KXW57421.1"/>
    <property type="molecule type" value="Genomic_DNA"/>
</dbReference>
<comment type="caution">
    <text evidence="2">The sequence shown here is derived from an EMBL/GenBank/DDBJ whole genome shotgun (WGS) entry which is preliminary data.</text>
</comment>
<evidence type="ECO:0000313" key="3">
    <source>
        <dbReference type="Proteomes" id="UP000075653"/>
    </source>
</evidence>
<proteinExistence type="predicted"/>
<gene>
    <name evidence="2" type="ORF">FEMY_20640</name>
</gene>
<dbReference type="GeneID" id="301709177"/>
<sequence length="133" mass="14891">MNSQLDHANGLLTKARDDFFVVRRLAGEADAPGWVLGFHAEQAVEKALKAVLSNANVVYPRTHNLVMLVELLRQAQQTLPPNADELGQLVPYGVVLRYEELPDDEPPLCEPTWFIDIVEQTLAWATASLEQRD</sequence>
<dbReference type="Pfam" id="PF05168">
    <property type="entry name" value="HEPN"/>
    <property type="match status" value="1"/>
</dbReference>
<dbReference type="InterPro" id="IPR007842">
    <property type="entry name" value="HEPN_dom"/>
</dbReference>
<accession>A0A149VW09</accession>
<dbReference type="Proteomes" id="UP000075653">
    <property type="component" value="Unassembled WGS sequence"/>
</dbReference>
<name>A0A149VW09_9PROT</name>
<organism evidence="2 3">
    <name type="scientific">Ferrovum myxofaciens</name>
    <dbReference type="NCBI Taxonomy" id="416213"/>
    <lineage>
        <taxon>Bacteria</taxon>
        <taxon>Pseudomonadati</taxon>
        <taxon>Pseudomonadota</taxon>
        <taxon>Betaproteobacteria</taxon>
        <taxon>Ferrovales</taxon>
        <taxon>Ferrovaceae</taxon>
        <taxon>Ferrovum</taxon>
    </lineage>
</organism>
<dbReference type="STRING" id="1789004.FEMY_20640"/>
<evidence type="ECO:0000313" key="2">
    <source>
        <dbReference type="EMBL" id="KXW57421.1"/>
    </source>
</evidence>
<dbReference type="SUPFAM" id="SSF81593">
    <property type="entry name" value="Nucleotidyltransferase substrate binding subunit/domain"/>
    <property type="match status" value="1"/>
</dbReference>
<dbReference type="AlphaFoldDB" id="A0A149VW09"/>
<evidence type="ECO:0000259" key="1">
    <source>
        <dbReference type="Pfam" id="PF05168"/>
    </source>
</evidence>
<reference evidence="2 3" key="1">
    <citation type="submission" date="2016-01" db="EMBL/GenBank/DDBJ databases">
        <title>Genome sequence of the acidophilic iron oxidising Ferrovum strain Z-31.</title>
        <authorList>
            <person name="Poehlein A."/>
            <person name="Ullrich S.R."/>
            <person name="Schloemann M."/>
            <person name="Muehling M."/>
            <person name="Daniel R."/>
        </authorList>
    </citation>
    <scope>NUCLEOTIDE SEQUENCE [LARGE SCALE GENOMIC DNA]</scope>
    <source>
        <strain evidence="2 3">Z-31</strain>
    </source>
</reference>
<dbReference type="PATRIC" id="fig|1789004.3.peg.2135"/>
<dbReference type="Gene3D" id="1.20.120.330">
    <property type="entry name" value="Nucleotidyltransferases domain 2"/>
    <property type="match status" value="1"/>
</dbReference>
<feature type="domain" description="HEPN" evidence="1">
    <location>
        <begin position="36"/>
        <end position="101"/>
    </location>
</feature>
<protein>
    <submittedName>
        <fullName evidence="2">HEPN domain protein</fullName>
    </submittedName>
</protein>
<keyword evidence="3" id="KW-1185">Reference proteome</keyword>